<protein>
    <recommendedName>
        <fullName evidence="9">BZIP domain-containing protein</fullName>
    </recommendedName>
</protein>
<keyword evidence="7" id="KW-0175">Coiled coil</keyword>
<keyword evidence="3" id="KW-0805">Transcription regulation</keyword>
<dbReference type="Pfam" id="PF00170">
    <property type="entry name" value="bZIP_1"/>
    <property type="match status" value="1"/>
</dbReference>
<evidence type="ECO:0000256" key="6">
    <source>
        <dbReference type="ARBA" id="ARBA00023242"/>
    </source>
</evidence>
<dbReference type="Proteomes" id="UP001324427">
    <property type="component" value="Unassembled WGS sequence"/>
</dbReference>
<dbReference type="CDD" id="cd14704">
    <property type="entry name" value="bZIP_HY5-like"/>
    <property type="match status" value="1"/>
</dbReference>
<dbReference type="PANTHER" id="PTHR47416:SF8">
    <property type="entry name" value="BASIC-LEUCINE ZIPPER TRANSCRIPTION FACTOR E-RELATED"/>
    <property type="match status" value="1"/>
</dbReference>
<sequence length="672" mass="76005">MAYANPPLGYHLPRSDSKHSAYFEEDDSAVLDPAILDADIMQSPSSVHFRKDSFANSNGVLSPAESQGWDHQYGGLPVEPASAGAANPYHEEHNGFARPGPPIAHPPAYGHPPQHPQWAFEQASGNCTPTIGVEFMPPPPHFETPQYAHHRTDSIHPNFGHPPHPPAPLHFNGPHVEPGFIPALQVQTPMSPHSHQDWMGMAQQEMQSRPLPKRMRPNSPPITMVDYARRDGIRKKNGRIEIPQEHNLHTIDELIDKTTDESLIKELKQQKRLLRNREAALASRQRKKKHTEELEVKEKGYAQQVTVLEKEVAEFVFDRQQRQEECQLLVHRFQESQRVIETLQEQIRGLNVQHNEETSSLRRKVNILTDQLEAGPAPAMSAAPSSTGFTDFNAEMEALNMEPHDWDNFIFVNDLQHDTPDDFSFDSRPESVKLSPALEKRPSSDTVMPSPPKKHSDGSSEQPIATGLLFMLLLCGAFVASKPASSQPRDMPMMPAEVRDAAPTVLHNLLSEAGSSSIHAQARSTQHPTHEPQPSDLPFQSQRTNSRLDQMHHRLIAPTKQQEIDQAFSLTTAQYASITNMNYPVHDEQPGPDQHDPSRRPRRNLAEALAKMQREHQHSSKAEVYTRSLLWDQIPFDVVQQFKEMVADQNEIDCRRNQRTSHEEMYGYKLEL</sequence>
<keyword evidence="4" id="KW-0238">DNA-binding</keyword>
<evidence type="ECO:0000256" key="1">
    <source>
        <dbReference type="ARBA" id="ARBA00004123"/>
    </source>
</evidence>
<name>A0AAV9J7F4_9PEZI</name>
<evidence type="ECO:0000256" key="4">
    <source>
        <dbReference type="ARBA" id="ARBA00023125"/>
    </source>
</evidence>
<feature type="domain" description="BZIP" evidence="9">
    <location>
        <begin position="266"/>
        <end position="315"/>
    </location>
</feature>
<dbReference type="PANTHER" id="PTHR47416">
    <property type="entry name" value="BASIC-LEUCINE ZIPPER TRANSCRIPTION FACTOR F-RELATED"/>
    <property type="match status" value="1"/>
</dbReference>
<comment type="subcellular location">
    <subcellularLocation>
        <location evidence="1">Nucleus</location>
    </subcellularLocation>
</comment>
<evidence type="ECO:0000256" key="5">
    <source>
        <dbReference type="ARBA" id="ARBA00023163"/>
    </source>
</evidence>
<dbReference type="PROSITE" id="PS50217">
    <property type="entry name" value="BZIP"/>
    <property type="match status" value="1"/>
</dbReference>
<feature type="compositionally biased region" description="Polar residues" evidence="8">
    <location>
        <begin position="515"/>
        <end position="527"/>
    </location>
</feature>
<evidence type="ECO:0000256" key="8">
    <source>
        <dbReference type="SAM" id="MobiDB-lite"/>
    </source>
</evidence>
<evidence type="ECO:0000313" key="10">
    <source>
        <dbReference type="EMBL" id="KAK4540820.1"/>
    </source>
</evidence>
<keyword evidence="5" id="KW-0804">Transcription</keyword>
<evidence type="ECO:0000259" key="9">
    <source>
        <dbReference type="PROSITE" id="PS50217"/>
    </source>
</evidence>
<organism evidence="10 11">
    <name type="scientific">Oleoguttula mirabilis</name>
    <dbReference type="NCBI Taxonomy" id="1507867"/>
    <lineage>
        <taxon>Eukaryota</taxon>
        <taxon>Fungi</taxon>
        <taxon>Dikarya</taxon>
        <taxon>Ascomycota</taxon>
        <taxon>Pezizomycotina</taxon>
        <taxon>Dothideomycetes</taxon>
        <taxon>Dothideomycetidae</taxon>
        <taxon>Mycosphaerellales</taxon>
        <taxon>Teratosphaeriaceae</taxon>
        <taxon>Oleoguttula</taxon>
    </lineage>
</organism>
<reference evidence="10 11" key="1">
    <citation type="submission" date="2021-11" db="EMBL/GenBank/DDBJ databases">
        <title>Black yeast isolated from Biological Soil Crust.</title>
        <authorList>
            <person name="Kurbessoian T."/>
        </authorList>
    </citation>
    <scope>NUCLEOTIDE SEQUENCE [LARGE SCALE GENOMIC DNA]</scope>
    <source>
        <strain evidence="10 11">CCFEE 5522</strain>
    </source>
</reference>
<dbReference type="EMBL" id="JAVFHQ010000061">
    <property type="protein sequence ID" value="KAK4540820.1"/>
    <property type="molecule type" value="Genomic_DNA"/>
</dbReference>
<comment type="similarity">
    <text evidence="2">Belongs to the bZIP family.</text>
</comment>
<dbReference type="Gene3D" id="1.20.5.170">
    <property type="match status" value="1"/>
</dbReference>
<dbReference type="GO" id="GO:0003700">
    <property type="term" value="F:DNA-binding transcription factor activity"/>
    <property type="evidence" value="ECO:0007669"/>
    <property type="project" value="InterPro"/>
</dbReference>
<gene>
    <name evidence="10" type="ORF">LTR36_008897</name>
</gene>
<dbReference type="InterPro" id="IPR004827">
    <property type="entry name" value="bZIP"/>
</dbReference>
<feature type="compositionally biased region" description="Basic and acidic residues" evidence="8">
    <location>
        <begin position="421"/>
        <end position="431"/>
    </location>
</feature>
<dbReference type="AlphaFoldDB" id="A0AAV9J7F4"/>
<proteinExistence type="inferred from homology"/>
<keyword evidence="6" id="KW-0539">Nucleus</keyword>
<evidence type="ECO:0000313" key="11">
    <source>
        <dbReference type="Proteomes" id="UP001324427"/>
    </source>
</evidence>
<evidence type="ECO:0000256" key="7">
    <source>
        <dbReference type="SAM" id="Coils"/>
    </source>
</evidence>
<dbReference type="SUPFAM" id="SSF57959">
    <property type="entry name" value="Leucine zipper domain"/>
    <property type="match status" value="1"/>
</dbReference>
<evidence type="ECO:0000256" key="3">
    <source>
        <dbReference type="ARBA" id="ARBA00023015"/>
    </source>
</evidence>
<dbReference type="InterPro" id="IPR046347">
    <property type="entry name" value="bZIP_sf"/>
</dbReference>
<keyword evidence="11" id="KW-1185">Reference proteome</keyword>
<dbReference type="SMART" id="SM00338">
    <property type="entry name" value="BRLZ"/>
    <property type="match status" value="1"/>
</dbReference>
<feature type="region of interest" description="Disordered" evidence="8">
    <location>
        <begin position="515"/>
        <end position="541"/>
    </location>
</feature>
<feature type="region of interest" description="Disordered" evidence="8">
    <location>
        <begin position="421"/>
        <end position="461"/>
    </location>
</feature>
<comment type="caution">
    <text evidence="10">The sequence shown here is derived from an EMBL/GenBank/DDBJ whole genome shotgun (WGS) entry which is preliminary data.</text>
</comment>
<dbReference type="GO" id="GO:0003677">
    <property type="term" value="F:DNA binding"/>
    <property type="evidence" value="ECO:0007669"/>
    <property type="project" value="UniProtKB-KW"/>
</dbReference>
<evidence type="ECO:0000256" key="2">
    <source>
        <dbReference type="ARBA" id="ARBA00007163"/>
    </source>
</evidence>
<feature type="coiled-coil region" evidence="7">
    <location>
        <begin position="333"/>
        <end position="360"/>
    </location>
</feature>
<accession>A0AAV9J7F4</accession>
<dbReference type="GO" id="GO:0005634">
    <property type="term" value="C:nucleus"/>
    <property type="evidence" value="ECO:0007669"/>
    <property type="project" value="UniProtKB-SubCell"/>
</dbReference>